<comment type="caution">
    <text evidence="2">The sequence shown here is derived from an EMBL/GenBank/DDBJ whole genome shotgun (WGS) entry which is preliminary data.</text>
</comment>
<keyword evidence="3" id="KW-1185">Reference proteome</keyword>
<protein>
    <submittedName>
        <fullName evidence="2">GNAT family N-acetyltransferase</fullName>
        <ecNumber evidence="2">2.3.-.-</ecNumber>
    </submittedName>
</protein>
<sequence>MAETEAIGRIEFVIDELVARPYRPGDAPALADAVRESLASLSPWLDWCHPEYGLADAEQWIAICESGWRSGDQYAFAVFDADTDRFLGAVGISQRSRRYNYAGIGYWVRRSARGHAIAARVARRVAAFGFDRLGLGRLEILAATGNLASRRTAEHIGAHFEGIQRRRLCVGETTHDAATYSLIPDDPG</sequence>
<dbReference type="InterPro" id="IPR000182">
    <property type="entry name" value="GNAT_dom"/>
</dbReference>
<dbReference type="PANTHER" id="PTHR43441:SF10">
    <property type="entry name" value="ACETYLTRANSFERASE"/>
    <property type="match status" value="1"/>
</dbReference>
<reference evidence="3" key="1">
    <citation type="journal article" date="2019" name="Int. J. Syst. Evol. Microbiol.">
        <title>The Global Catalogue of Microorganisms (GCM) 10K type strain sequencing project: providing services to taxonomists for standard genome sequencing and annotation.</title>
        <authorList>
            <consortium name="The Broad Institute Genomics Platform"/>
            <consortium name="The Broad Institute Genome Sequencing Center for Infectious Disease"/>
            <person name="Wu L."/>
            <person name="Ma J."/>
        </authorList>
    </citation>
    <scope>NUCLEOTIDE SEQUENCE [LARGE SCALE GENOMIC DNA]</scope>
    <source>
        <strain evidence="3">CCUG 30340</strain>
    </source>
</reference>
<dbReference type="GO" id="GO:0016746">
    <property type="term" value="F:acyltransferase activity"/>
    <property type="evidence" value="ECO:0007669"/>
    <property type="project" value="UniProtKB-KW"/>
</dbReference>
<keyword evidence="2" id="KW-0808">Transferase</keyword>
<accession>A0ABV9R462</accession>
<dbReference type="RefSeq" id="WP_380022942.1">
    <property type="nucleotide sequence ID" value="NZ_JBHSHD010000019.1"/>
</dbReference>
<dbReference type="PROSITE" id="PS51186">
    <property type="entry name" value="GNAT"/>
    <property type="match status" value="1"/>
</dbReference>
<evidence type="ECO:0000259" key="1">
    <source>
        <dbReference type="PROSITE" id="PS51186"/>
    </source>
</evidence>
<keyword evidence="2" id="KW-0012">Acyltransferase</keyword>
<evidence type="ECO:0000313" key="2">
    <source>
        <dbReference type="EMBL" id="MFC4822582.1"/>
    </source>
</evidence>
<feature type="domain" description="N-acetyltransferase" evidence="1">
    <location>
        <begin position="17"/>
        <end position="186"/>
    </location>
</feature>
<name>A0ABV9R462_9GAMM</name>
<dbReference type="SUPFAM" id="SSF55729">
    <property type="entry name" value="Acyl-CoA N-acyltransferases (Nat)"/>
    <property type="match status" value="1"/>
</dbReference>
<gene>
    <name evidence="2" type="ORF">ACFO6Q_19850</name>
</gene>
<dbReference type="Pfam" id="PF13302">
    <property type="entry name" value="Acetyltransf_3"/>
    <property type="match status" value="1"/>
</dbReference>
<dbReference type="EMBL" id="JBHSHD010000019">
    <property type="protein sequence ID" value="MFC4822582.1"/>
    <property type="molecule type" value="Genomic_DNA"/>
</dbReference>
<dbReference type="Proteomes" id="UP001595886">
    <property type="component" value="Unassembled WGS sequence"/>
</dbReference>
<dbReference type="InterPro" id="IPR051908">
    <property type="entry name" value="Ribosomal_N-acetyltransferase"/>
</dbReference>
<organism evidence="2 3">
    <name type="scientific">Dokdonella ginsengisoli</name>
    <dbReference type="NCBI Taxonomy" id="363846"/>
    <lineage>
        <taxon>Bacteria</taxon>
        <taxon>Pseudomonadati</taxon>
        <taxon>Pseudomonadota</taxon>
        <taxon>Gammaproteobacteria</taxon>
        <taxon>Lysobacterales</taxon>
        <taxon>Rhodanobacteraceae</taxon>
        <taxon>Dokdonella</taxon>
    </lineage>
</organism>
<dbReference type="PANTHER" id="PTHR43441">
    <property type="entry name" value="RIBOSOMAL-PROTEIN-SERINE ACETYLTRANSFERASE"/>
    <property type="match status" value="1"/>
</dbReference>
<dbReference type="EC" id="2.3.-.-" evidence="2"/>
<proteinExistence type="predicted"/>
<dbReference type="Gene3D" id="3.40.630.30">
    <property type="match status" value="1"/>
</dbReference>
<dbReference type="InterPro" id="IPR016181">
    <property type="entry name" value="Acyl_CoA_acyltransferase"/>
</dbReference>
<evidence type="ECO:0000313" key="3">
    <source>
        <dbReference type="Proteomes" id="UP001595886"/>
    </source>
</evidence>